<dbReference type="EMBL" id="JABBXH010000001">
    <property type="protein sequence ID" value="NMP30052.1"/>
    <property type="molecule type" value="Genomic_DNA"/>
</dbReference>
<gene>
    <name evidence="1" type="ORF">HII17_00635</name>
</gene>
<reference evidence="1 2" key="1">
    <citation type="submission" date="2020-04" db="EMBL/GenBank/DDBJ databases">
        <title>Thalassotalea sp. M1531, isolated from the surface of marine red alga.</title>
        <authorList>
            <person name="Pang L."/>
            <person name="Lu D.-C."/>
        </authorList>
    </citation>
    <scope>NUCLEOTIDE SEQUENCE [LARGE SCALE GENOMIC DNA]</scope>
    <source>
        <strain evidence="1 2">M1531</strain>
    </source>
</reference>
<dbReference type="AlphaFoldDB" id="A0A7Y0L932"/>
<name>A0A7Y0L932_9GAMM</name>
<dbReference type="PROSITE" id="PS51257">
    <property type="entry name" value="PROKAR_LIPOPROTEIN"/>
    <property type="match status" value="1"/>
</dbReference>
<sequence>MIRKEHIIKYLALSLIFILAGCTSVKNIMPEPNVVTKTKLVTAKKSYTPQLWSHHQLLNETPALCAEKGVSILTSLGFNSVIKNGNYVYGNFNMNRAAIKCVQVNEQTFVYTAVAGADVKLVEKLRNEIAWKL</sequence>
<evidence type="ECO:0000313" key="1">
    <source>
        <dbReference type="EMBL" id="NMP30052.1"/>
    </source>
</evidence>
<proteinExistence type="predicted"/>
<evidence type="ECO:0000313" key="2">
    <source>
        <dbReference type="Proteomes" id="UP000568664"/>
    </source>
</evidence>
<protein>
    <submittedName>
        <fullName evidence="1">Uncharacterized protein</fullName>
    </submittedName>
</protein>
<organism evidence="1 2">
    <name type="scientific">Thalassotalea algicola</name>
    <dbReference type="NCBI Taxonomy" id="2716224"/>
    <lineage>
        <taxon>Bacteria</taxon>
        <taxon>Pseudomonadati</taxon>
        <taxon>Pseudomonadota</taxon>
        <taxon>Gammaproteobacteria</taxon>
        <taxon>Alteromonadales</taxon>
        <taxon>Colwelliaceae</taxon>
        <taxon>Thalassotalea</taxon>
    </lineage>
</organism>
<accession>A0A7Y0L932</accession>
<keyword evidence="2" id="KW-1185">Reference proteome</keyword>
<comment type="caution">
    <text evidence="1">The sequence shown here is derived from an EMBL/GenBank/DDBJ whole genome shotgun (WGS) entry which is preliminary data.</text>
</comment>
<dbReference type="Proteomes" id="UP000568664">
    <property type="component" value="Unassembled WGS sequence"/>
</dbReference>